<feature type="transmembrane region" description="Helical" evidence="1">
    <location>
        <begin position="368"/>
        <end position="388"/>
    </location>
</feature>
<dbReference type="Pfam" id="PF00873">
    <property type="entry name" value="ACR_tran"/>
    <property type="match status" value="1"/>
</dbReference>
<dbReference type="SUPFAM" id="SSF82693">
    <property type="entry name" value="Multidrug efflux transporter AcrB pore domain, PN1, PN2, PC1 and PC2 subdomains"/>
    <property type="match status" value="1"/>
</dbReference>
<feature type="transmembrane region" description="Helical" evidence="1">
    <location>
        <begin position="394"/>
        <end position="418"/>
    </location>
</feature>
<dbReference type="Gene3D" id="1.20.1640.10">
    <property type="entry name" value="Multidrug efflux transporter AcrB transmembrane domain"/>
    <property type="match status" value="2"/>
</dbReference>
<evidence type="ECO:0000256" key="1">
    <source>
        <dbReference type="SAM" id="Phobius"/>
    </source>
</evidence>
<feature type="transmembrane region" description="Helical" evidence="1">
    <location>
        <begin position="987"/>
        <end position="1013"/>
    </location>
</feature>
<keyword evidence="1" id="KW-1133">Transmembrane helix</keyword>
<feature type="transmembrane region" description="Helical" evidence="1">
    <location>
        <begin position="338"/>
        <end position="361"/>
    </location>
</feature>
<dbReference type="SUPFAM" id="SSF82714">
    <property type="entry name" value="Multidrug efflux transporter AcrB TolC docking domain, DN and DC subdomains"/>
    <property type="match status" value="2"/>
</dbReference>
<dbReference type="PANTHER" id="PTHR32063">
    <property type="match status" value="1"/>
</dbReference>
<keyword evidence="3" id="KW-1185">Reference proteome</keyword>
<dbReference type="GO" id="GO:0042910">
    <property type="term" value="F:xenobiotic transmembrane transporter activity"/>
    <property type="evidence" value="ECO:0007669"/>
    <property type="project" value="TreeGrafter"/>
</dbReference>
<feature type="transmembrane region" description="Helical" evidence="1">
    <location>
        <begin position="471"/>
        <end position="494"/>
    </location>
</feature>
<dbReference type="PANTHER" id="PTHR32063:SF23">
    <property type="entry name" value="HAE1 FAMILY EFFLLUX PUMP PERMEASE COMPONENT"/>
    <property type="match status" value="1"/>
</dbReference>
<dbReference type="RefSeq" id="WP_089074532.1">
    <property type="nucleotide sequence ID" value="NZ_CBCSAM010000014.1"/>
</dbReference>
<feature type="transmembrane region" description="Helical" evidence="1">
    <location>
        <begin position="532"/>
        <end position="552"/>
    </location>
</feature>
<dbReference type="Proteomes" id="UP000242175">
    <property type="component" value="Chromosome small"/>
</dbReference>
<dbReference type="InterPro" id="IPR027463">
    <property type="entry name" value="AcrB_DN_DC_subdom"/>
</dbReference>
<dbReference type="Gene3D" id="3.30.70.1440">
    <property type="entry name" value="Multidrug efflux transporter AcrB pore domain"/>
    <property type="match status" value="1"/>
</dbReference>
<evidence type="ECO:0000313" key="2">
    <source>
        <dbReference type="EMBL" id="ASK79624.1"/>
    </source>
</evidence>
<keyword evidence="1" id="KW-0812">Transmembrane</keyword>
<reference evidence="2 3" key="1">
    <citation type="journal article" date="2016" name="Int. J. Syst. Evol. Microbiol.">
        <title>Paraphotobacterium marinum gen. nov., sp. nov., a member of the family Vibrionaceae, isolated from surface seawater.</title>
        <authorList>
            <person name="Huang Z."/>
            <person name="Dong C."/>
            <person name="Shao Z."/>
        </authorList>
    </citation>
    <scope>NUCLEOTIDE SEQUENCE [LARGE SCALE GENOMIC DNA]</scope>
    <source>
        <strain evidence="2 3">NSCS20N07D</strain>
    </source>
</reference>
<feature type="transmembrane region" description="Helical" evidence="1">
    <location>
        <begin position="12"/>
        <end position="29"/>
    </location>
</feature>
<organism evidence="2 3">
    <name type="scientific">Paraphotobacterium marinum</name>
    <dbReference type="NCBI Taxonomy" id="1755811"/>
    <lineage>
        <taxon>Bacteria</taxon>
        <taxon>Pseudomonadati</taxon>
        <taxon>Pseudomonadota</taxon>
        <taxon>Gammaproteobacteria</taxon>
        <taxon>Vibrionales</taxon>
        <taxon>Vibrionaceae</taxon>
        <taxon>Paraphotobacterium</taxon>
    </lineage>
</organism>
<sequence>MKLSEICVKRPVFTIVITLIPILLGFIVFTNVPVKFAPFLGTATIIIQVNNVDGMSEEQKNKTVMRPILNTLGTIKGIEKTTSSTQKNQISLDISQDVDIDDTVTQVNNKINEIKDDLPAGVATVVAKSSTQGMMDEIIISKSDSLPFIPFINDYNLRIPDLFNQINDVGAANNVVIGYQNFIIKLNPFKLAYFNLTIDEMISQVRDDIARDGFQTTYLSQTDAPFKVRAMNDSIDTLKDTIIHIPNSDKTILLKDIADVYQGKINSDAKGTIDPIVTVDFKGVKDIAALLLYQSKDNKTNLLNMSEQTGQLIQKLNKQSPSIQSFKLYSKSDTLKEVIHSVVETLIIAFILVVIVIYMFLGKVKATFIPLITVPTCLLSTILIIYVGGFSFDLFTLLALLLAIGLVVDDAIILVEAVDAGIEKGIKPFEATYLAIKKVAFSIITMSLTLASVYIPLAFTNMITSPALVEFAVVLAGSVLISAFVALTLTPMMCARLLSAKSSKVTEKINQTLNYTTKMYSQGVSFVLSRRLLFISLVILGSLSFFGVIKLVSIENLTNEKTGVYLVQGTYQGTDLQKNEMQKQFNVFKKALLPFKNKFKRSLLWSESMNPMGVLILKDGVDQDKLMKNIQSAVTNSGFKDVFTYAVPPIDITTSGPSKEPNNQLTFNLQSSGSVQNLYRQTSQIMKGIKNIKGVTNVQGDDNYNAKLVSNFVINKDLVRKYKVNESKIYDAIKVSSGDYMFPTKIKTDDFVMKLYMSVESRYFNKPIDLYSIQVPNADGKLIPLRSLGAFKTEGSPKSIEMTNSIITNPLTVTFADGISYVEGMKLLNKNMPNILPEGISYDYTGQAELLTENSSSFGYVILASFLVIYLLLAAQFESFKDSFIVLFSVPLTLVLTLWCCYLAGVALNIYAILGLATLIGLTAKNGILITEYANQLLSEGKEGKVAIYEALKERFRPILMTSLVMIAGAIPLMFQAENIRVLMHDIGFVIAIGVTIGTICSLFVVPLMYCLIKRIKF</sequence>
<proteinExistence type="predicted"/>
<name>A0A220VGV2_9GAMM</name>
<evidence type="ECO:0008006" key="4">
    <source>
        <dbReference type="Google" id="ProtNLM"/>
    </source>
</evidence>
<dbReference type="KEGG" id="pmai:CF386_11255"/>
<dbReference type="Gene3D" id="3.30.70.1430">
    <property type="entry name" value="Multidrug efflux transporter AcrB pore domain"/>
    <property type="match status" value="2"/>
</dbReference>
<accession>A0A220VGV2</accession>
<gene>
    <name evidence="2" type="ORF">CF386_11255</name>
</gene>
<protein>
    <recommendedName>
        <fullName evidence="4">Acriflavin resistance protein</fullName>
    </recommendedName>
</protein>
<dbReference type="AlphaFoldDB" id="A0A220VGV2"/>
<dbReference type="Gene3D" id="3.30.70.1320">
    <property type="entry name" value="Multidrug efflux transporter AcrB pore domain like"/>
    <property type="match status" value="1"/>
</dbReference>
<feature type="transmembrane region" description="Helical" evidence="1">
    <location>
        <begin position="439"/>
        <end position="459"/>
    </location>
</feature>
<keyword evidence="1" id="KW-0472">Membrane</keyword>
<dbReference type="OrthoDB" id="9757904at2"/>
<dbReference type="InterPro" id="IPR001036">
    <property type="entry name" value="Acrflvin-R"/>
</dbReference>
<dbReference type="Gene3D" id="3.30.2090.10">
    <property type="entry name" value="Multidrug efflux transporter AcrB TolC docking domain, DN and DC subdomains"/>
    <property type="match status" value="2"/>
</dbReference>
<feature type="transmembrane region" description="Helical" evidence="1">
    <location>
        <begin position="911"/>
        <end position="935"/>
    </location>
</feature>
<dbReference type="EMBL" id="CP022356">
    <property type="protein sequence ID" value="ASK79624.1"/>
    <property type="molecule type" value="Genomic_DNA"/>
</dbReference>
<dbReference type="GO" id="GO:0005886">
    <property type="term" value="C:plasma membrane"/>
    <property type="evidence" value="ECO:0007669"/>
    <property type="project" value="TreeGrafter"/>
</dbReference>
<feature type="transmembrane region" description="Helical" evidence="1">
    <location>
        <begin position="858"/>
        <end position="877"/>
    </location>
</feature>
<feature type="transmembrane region" description="Helical" evidence="1">
    <location>
        <begin position="884"/>
        <end position="905"/>
    </location>
</feature>
<dbReference type="SUPFAM" id="SSF82866">
    <property type="entry name" value="Multidrug efflux transporter AcrB transmembrane domain"/>
    <property type="match status" value="2"/>
</dbReference>
<evidence type="ECO:0000313" key="3">
    <source>
        <dbReference type="Proteomes" id="UP000242175"/>
    </source>
</evidence>
<dbReference type="PRINTS" id="PR00702">
    <property type="entry name" value="ACRIFLAVINRP"/>
</dbReference>
<feature type="transmembrane region" description="Helical" evidence="1">
    <location>
        <begin position="956"/>
        <end position="975"/>
    </location>
</feature>